<dbReference type="Gene3D" id="3.90.1720.70">
    <property type="match status" value="1"/>
</dbReference>
<evidence type="ECO:0000313" key="2">
    <source>
        <dbReference type="Proteomes" id="UP000007472"/>
    </source>
</evidence>
<organism evidence="1 2">
    <name type="scientific">Taylorella equigenitalis (strain MCE9)</name>
    <dbReference type="NCBI Taxonomy" id="937774"/>
    <lineage>
        <taxon>Bacteria</taxon>
        <taxon>Pseudomonadati</taxon>
        <taxon>Pseudomonadota</taxon>
        <taxon>Betaproteobacteria</taxon>
        <taxon>Burkholderiales</taxon>
        <taxon>Alcaligenaceae</taxon>
        <taxon>Taylorella</taxon>
    </lineage>
</organism>
<dbReference type="KEGG" id="teq:TEQUI_0266"/>
<dbReference type="Pfam" id="PF14113">
    <property type="entry name" value="Tae4"/>
    <property type="match status" value="1"/>
</dbReference>
<evidence type="ECO:0000313" key="1">
    <source>
        <dbReference type="EMBL" id="ADU91217.1"/>
    </source>
</evidence>
<dbReference type="EMBL" id="CP002456">
    <property type="protein sequence ID" value="ADU91217.1"/>
    <property type="molecule type" value="Genomic_DNA"/>
</dbReference>
<accession>A0A654KFK8</accession>
<dbReference type="AlphaFoldDB" id="A0A654KFK8"/>
<dbReference type="InterPro" id="IPR025562">
    <property type="entry name" value="Tae4"/>
</dbReference>
<gene>
    <name evidence="1" type="ordered locus">TEQUI_0266</name>
</gene>
<dbReference type="Proteomes" id="UP000007472">
    <property type="component" value="Chromosome"/>
</dbReference>
<reference evidence="1 2" key="1">
    <citation type="journal article" date="2011" name="J. Bacteriol.">
        <title>Genome sequence of Taylorella equigenitalis MCE9, the causative agent of contagious equine metritis.</title>
        <authorList>
            <person name="Hebert L."/>
            <person name="Moumen B."/>
            <person name="Duquesne F."/>
            <person name="Breuil M.F."/>
            <person name="Laugier C."/>
            <person name="Batto J.M."/>
            <person name="Renault P."/>
            <person name="Petry S."/>
        </authorList>
    </citation>
    <scope>NUCLEOTIDE SEQUENCE [LARGE SCALE GENOMIC DNA]</scope>
    <source>
        <strain evidence="1 2">MCE9</strain>
    </source>
</reference>
<proteinExistence type="predicted"/>
<sequence>MNVVASVGAHTVKANDGLHSIYRVRELESYITKILGKSGVIDTTKLFDSEIKNKRGIIAFKIGWKNATGHIALFNGLTYREPSHDDYSQYINPENAGYILANSLAEGNMEFNLETVILPLKNAVEKAIANTPMYSVPSEQPPSKSQALPIAYCFDVIYQHNVQALI</sequence>
<name>A0A654KFK8_TAYEM</name>
<protein>
    <submittedName>
        <fullName evidence="1">Putative cytoplasmic protein</fullName>
    </submittedName>
</protein>